<keyword evidence="2" id="KW-1185">Reference proteome</keyword>
<reference evidence="1" key="2">
    <citation type="journal article" date="2023" name="Science">
        <title>Genomic signatures of disease resistance in endangered staghorn corals.</title>
        <authorList>
            <person name="Vollmer S.V."/>
            <person name="Selwyn J.D."/>
            <person name="Despard B.A."/>
            <person name="Roesel C.L."/>
        </authorList>
    </citation>
    <scope>NUCLEOTIDE SEQUENCE</scope>
    <source>
        <strain evidence="1">K2</strain>
    </source>
</reference>
<protein>
    <submittedName>
        <fullName evidence="1">Uncharacterized protein</fullName>
    </submittedName>
</protein>
<dbReference type="Proteomes" id="UP001249851">
    <property type="component" value="Unassembled WGS sequence"/>
</dbReference>
<dbReference type="EMBL" id="JARQWQ010000032">
    <property type="protein sequence ID" value="KAK2561629.1"/>
    <property type="molecule type" value="Genomic_DNA"/>
</dbReference>
<accession>A0AAD9QHW1</accession>
<organism evidence="1 2">
    <name type="scientific">Acropora cervicornis</name>
    <name type="common">Staghorn coral</name>
    <dbReference type="NCBI Taxonomy" id="6130"/>
    <lineage>
        <taxon>Eukaryota</taxon>
        <taxon>Metazoa</taxon>
        <taxon>Cnidaria</taxon>
        <taxon>Anthozoa</taxon>
        <taxon>Hexacorallia</taxon>
        <taxon>Scleractinia</taxon>
        <taxon>Astrocoeniina</taxon>
        <taxon>Acroporidae</taxon>
        <taxon>Acropora</taxon>
    </lineage>
</organism>
<gene>
    <name evidence="1" type="ORF">P5673_015626</name>
</gene>
<name>A0AAD9QHW1_ACRCE</name>
<reference evidence="1" key="1">
    <citation type="journal article" date="2023" name="G3 (Bethesda)">
        <title>Whole genome assembly and annotation of the endangered Caribbean coral Acropora cervicornis.</title>
        <authorList>
            <person name="Selwyn J.D."/>
            <person name="Vollmer S.V."/>
        </authorList>
    </citation>
    <scope>NUCLEOTIDE SEQUENCE</scope>
    <source>
        <strain evidence="1">K2</strain>
    </source>
</reference>
<dbReference type="AlphaFoldDB" id="A0AAD9QHW1"/>
<sequence length="56" mass="6509">MLYHSITYCRIIVEAMLEFGVFGLPSSSRDINRQEKAPHRCVVYTLTIKLIKESHI</sequence>
<evidence type="ECO:0000313" key="2">
    <source>
        <dbReference type="Proteomes" id="UP001249851"/>
    </source>
</evidence>
<proteinExistence type="predicted"/>
<comment type="caution">
    <text evidence="1">The sequence shown here is derived from an EMBL/GenBank/DDBJ whole genome shotgun (WGS) entry which is preliminary data.</text>
</comment>
<evidence type="ECO:0000313" key="1">
    <source>
        <dbReference type="EMBL" id="KAK2561629.1"/>
    </source>
</evidence>